<dbReference type="STRING" id="88036.D8QQH2"/>
<dbReference type="InterPro" id="IPR001360">
    <property type="entry name" value="Glyco_hydro_1"/>
</dbReference>
<dbReference type="SUPFAM" id="SSF51445">
    <property type="entry name" value="(Trans)glycosidases"/>
    <property type="match status" value="1"/>
</dbReference>
<dbReference type="HOGENOM" id="CLU_001859_1_0_1"/>
<dbReference type="PROSITE" id="PS00653">
    <property type="entry name" value="GLYCOSYL_HYDROL_F1_2"/>
    <property type="match status" value="1"/>
</dbReference>
<dbReference type="GO" id="GO:0005975">
    <property type="term" value="P:carbohydrate metabolic process"/>
    <property type="evidence" value="ECO:0007669"/>
    <property type="project" value="InterPro"/>
</dbReference>
<dbReference type="FunFam" id="3.20.20.80:FF:000020">
    <property type="entry name" value="Beta-glucosidase 12"/>
    <property type="match status" value="1"/>
</dbReference>
<evidence type="ECO:0008006" key="8">
    <source>
        <dbReference type="Google" id="ProtNLM"/>
    </source>
</evidence>
<name>D8QQH2_SELML</name>
<dbReference type="InParanoid" id="D8QQH2"/>
<reference evidence="6 7" key="1">
    <citation type="journal article" date="2011" name="Science">
        <title>The Selaginella genome identifies genetic changes associated with the evolution of vascular plants.</title>
        <authorList>
            <person name="Banks J.A."/>
            <person name="Nishiyama T."/>
            <person name="Hasebe M."/>
            <person name="Bowman J.L."/>
            <person name="Gribskov M."/>
            <person name="dePamphilis C."/>
            <person name="Albert V.A."/>
            <person name="Aono N."/>
            <person name="Aoyama T."/>
            <person name="Ambrose B.A."/>
            <person name="Ashton N.W."/>
            <person name="Axtell M.J."/>
            <person name="Barker E."/>
            <person name="Barker M.S."/>
            <person name="Bennetzen J.L."/>
            <person name="Bonawitz N.D."/>
            <person name="Chapple C."/>
            <person name="Cheng C."/>
            <person name="Correa L.G."/>
            <person name="Dacre M."/>
            <person name="DeBarry J."/>
            <person name="Dreyer I."/>
            <person name="Elias M."/>
            <person name="Engstrom E.M."/>
            <person name="Estelle M."/>
            <person name="Feng L."/>
            <person name="Finet C."/>
            <person name="Floyd S.K."/>
            <person name="Frommer W.B."/>
            <person name="Fujita T."/>
            <person name="Gramzow L."/>
            <person name="Gutensohn M."/>
            <person name="Harholt J."/>
            <person name="Hattori M."/>
            <person name="Heyl A."/>
            <person name="Hirai T."/>
            <person name="Hiwatashi Y."/>
            <person name="Ishikawa M."/>
            <person name="Iwata M."/>
            <person name="Karol K.G."/>
            <person name="Koehler B."/>
            <person name="Kolukisaoglu U."/>
            <person name="Kubo M."/>
            <person name="Kurata T."/>
            <person name="Lalonde S."/>
            <person name="Li K."/>
            <person name="Li Y."/>
            <person name="Litt A."/>
            <person name="Lyons E."/>
            <person name="Manning G."/>
            <person name="Maruyama T."/>
            <person name="Michael T.P."/>
            <person name="Mikami K."/>
            <person name="Miyazaki S."/>
            <person name="Morinaga S."/>
            <person name="Murata T."/>
            <person name="Mueller-Roeber B."/>
            <person name="Nelson D.R."/>
            <person name="Obara M."/>
            <person name="Oguri Y."/>
            <person name="Olmstead R.G."/>
            <person name="Onodera N."/>
            <person name="Petersen B.L."/>
            <person name="Pils B."/>
            <person name="Prigge M."/>
            <person name="Rensing S.A."/>
            <person name="Riano-Pachon D.M."/>
            <person name="Roberts A.W."/>
            <person name="Sato Y."/>
            <person name="Scheller H.V."/>
            <person name="Schulz B."/>
            <person name="Schulz C."/>
            <person name="Shakirov E.V."/>
            <person name="Shibagaki N."/>
            <person name="Shinohara N."/>
            <person name="Shippen D.E."/>
            <person name="Soerensen I."/>
            <person name="Sotooka R."/>
            <person name="Sugimoto N."/>
            <person name="Sugita M."/>
            <person name="Sumikawa N."/>
            <person name="Tanurdzic M."/>
            <person name="Theissen G."/>
            <person name="Ulvskov P."/>
            <person name="Wakazuki S."/>
            <person name="Weng J.K."/>
            <person name="Willats W.W."/>
            <person name="Wipf D."/>
            <person name="Wolf P.G."/>
            <person name="Yang L."/>
            <person name="Zimmer A.D."/>
            <person name="Zhu Q."/>
            <person name="Mitros T."/>
            <person name="Hellsten U."/>
            <person name="Loque D."/>
            <person name="Otillar R."/>
            <person name="Salamov A."/>
            <person name="Schmutz J."/>
            <person name="Shapiro H."/>
            <person name="Lindquist E."/>
            <person name="Lucas S."/>
            <person name="Rokhsar D."/>
            <person name="Grigoriev I.V."/>
        </authorList>
    </citation>
    <scope>NUCLEOTIDE SEQUENCE [LARGE SCALE GENOMIC DNA]</scope>
</reference>
<evidence type="ECO:0000256" key="1">
    <source>
        <dbReference type="ARBA" id="ARBA00010838"/>
    </source>
</evidence>
<dbReference type="InterPro" id="IPR033132">
    <property type="entry name" value="GH_1_N_CS"/>
</dbReference>
<keyword evidence="3" id="KW-0326">Glycosidase</keyword>
<dbReference type="InterPro" id="IPR017853">
    <property type="entry name" value="GH"/>
</dbReference>
<evidence type="ECO:0000313" key="7">
    <source>
        <dbReference type="Proteomes" id="UP000001514"/>
    </source>
</evidence>
<gene>
    <name evidence="6" type="ORF">SELMODRAFT_163822</name>
</gene>
<dbReference type="PRINTS" id="PR00131">
    <property type="entry name" value="GLHYDRLASE1"/>
</dbReference>
<dbReference type="GO" id="GO:0008422">
    <property type="term" value="F:beta-glucosidase activity"/>
    <property type="evidence" value="ECO:0000318"/>
    <property type="project" value="GO_Central"/>
</dbReference>
<keyword evidence="7" id="KW-1185">Reference proteome</keyword>
<dbReference type="FunCoup" id="D8QQH2">
    <property type="interactions" value="641"/>
</dbReference>
<keyword evidence="5" id="KW-0732">Signal</keyword>
<feature type="chain" id="PRO_5003121057" description="Beta-glucosidase" evidence="5">
    <location>
        <begin position="22"/>
        <end position="499"/>
    </location>
</feature>
<dbReference type="PANTHER" id="PTHR10353">
    <property type="entry name" value="GLYCOSYL HYDROLASE"/>
    <property type="match status" value="1"/>
</dbReference>
<dbReference type="PANTHER" id="PTHR10353:SF36">
    <property type="entry name" value="LP05116P"/>
    <property type="match status" value="1"/>
</dbReference>
<sequence length="499" mass="56334">MDNKSSVLFISLIAFLAGCGATGISRCDFPKQFVFGTASSAYQYEGGAKQGGRKPSIWDKFSHTFGKILDGSNGDVAEDQYNRYQEDILLMKELGIDAYRFSISWSRIFPDGNTTQVNAEGVNHYNGFINALLANNIEPYVTLYHWDLPQALEDSIGGWLSSEIVNRFAAYADACFNAFGDRIKYWITFNEPQSFATSGYDLGIHAPGRCSILLCSKGNSATEPYAVAHNVLLSHAAAVRIYRTKYQARQGGTIGITLNSFWYEPLSNSTNNIAAAQRALDFELGWFLDPIVYGEYPAVMRDYVGHRLPMFTEEQRSSLLLSIDFLGLNHYTTNFASALPPPLIKNWTDYFQDSRVFRTASRGGVSIGRRAASVWLYDVPWGFRKLVSYVTHRYNQLPIIITENGMDQSSFLSRSSALHDSHRIDFHSNYLSNLSAAIRDGADVRGYFVWSMLDNWEWSAGFTSRFGLYYVDYRDNLKRCPKASAAWFTNFLNQTCAYR</sequence>
<organism evidence="7">
    <name type="scientific">Selaginella moellendorffii</name>
    <name type="common">Spikemoss</name>
    <dbReference type="NCBI Taxonomy" id="88036"/>
    <lineage>
        <taxon>Eukaryota</taxon>
        <taxon>Viridiplantae</taxon>
        <taxon>Streptophyta</taxon>
        <taxon>Embryophyta</taxon>
        <taxon>Tracheophyta</taxon>
        <taxon>Lycopodiopsida</taxon>
        <taxon>Selaginellales</taxon>
        <taxon>Selaginellaceae</taxon>
        <taxon>Selaginella</taxon>
    </lineage>
</organism>
<evidence type="ECO:0000256" key="3">
    <source>
        <dbReference type="ARBA" id="ARBA00023295"/>
    </source>
</evidence>
<evidence type="ECO:0000313" key="6">
    <source>
        <dbReference type="EMBL" id="EFJ38459.1"/>
    </source>
</evidence>
<dbReference type="eggNOG" id="KOG0626">
    <property type="taxonomic scope" value="Eukaryota"/>
</dbReference>
<evidence type="ECO:0000256" key="2">
    <source>
        <dbReference type="ARBA" id="ARBA00022801"/>
    </source>
</evidence>
<dbReference type="EMBL" id="GL377565">
    <property type="protein sequence ID" value="EFJ38459.1"/>
    <property type="molecule type" value="Genomic_DNA"/>
</dbReference>
<dbReference type="Gene3D" id="3.20.20.80">
    <property type="entry name" value="Glycosidases"/>
    <property type="match status" value="1"/>
</dbReference>
<dbReference type="AlphaFoldDB" id="D8QQH2"/>
<accession>D8QQH2</accession>
<keyword evidence="2" id="KW-0378">Hydrolase</keyword>
<dbReference type="KEGG" id="smo:SELMODRAFT_163822"/>
<feature type="signal peptide" evidence="5">
    <location>
        <begin position="1"/>
        <end position="21"/>
    </location>
</feature>
<comment type="similarity">
    <text evidence="1 4">Belongs to the glycosyl hydrolase 1 family.</text>
</comment>
<evidence type="ECO:0000256" key="5">
    <source>
        <dbReference type="SAM" id="SignalP"/>
    </source>
</evidence>
<protein>
    <recommendedName>
        <fullName evidence="8">Beta-glucosidase</fullName>
    </recommendedName>
</protein>
<dbReference type="Gramene" id="EFJ38459">
    <property type="protein sequence ID" value="EFJ38459"/>
    <property type="gene ID" value="SELMODRAFT_163822"/>
</dbReference>
<dbReference type="PROSITE" id="PS51257">
    <property type="entry name" value="PROKAR_LIPOPROTEIN"/>
    <property type="match status" value="1"/>
</dbReference>
<dbReference type="OMA" id="VIANSFW"/>
<proteinExistence type="inferred from homology"/>
<evidence type="ECO:0000256" key="4">
    <source>
        <dbReference type="RuleBase" id="RU003690"/>
    </source>
</evidence>
<dbReference type="Pfam" id="PF00232">
    <property type="entry name" value="Glyco_hydro_1"/>
    <property type="match status" value="1"/>
</dbReference>
<dbReference type="Proteomes" id="UP000001514">
    <property type="component" value="Unassembled WGS sequence"/>
</dbReference>